<dbReference type="EMBL" id="JABGBW010000001">
    <property type="protein sequence ID" value="MBC2575303.1"/>
    <property type="molecule type" value="Genomic_DNA"/>
</dbReference>
<dbReference type="InterPro" id="IPR025789">
    <property type="entry name" value="DOT1_dom"/>
</dbReference>
<keyword evidence="4" id="KW-0808">Transferase</keyword>
<evidence type="ECO:0000256" key="5">
    <source>
        <dbReference type="ARBA" id="ARBA00022691"/>
    </source>
</evidence>
<evidence type="ECO:0000256" key="4">
    <source>
        <dbReference type="ARBA" id="ARBA00022679"/>
    </source>
</evidence>
<dbReference type="PANTHER" id="PTHR43182">
    <property type="entry name" value="COBALT-PRECORRIN-6B C(15)-METHYLTRANSFERASE (DECARBOXYLATING)"/>
    <property type="match status" value="1"/>
</dbReference>
<evidence type="ECO:0000313" key="8">
    <source>
        <dbReference type="Proteomes" id="UP000713904"/>
    </source>
</evidence>
<dbReference type="InterPro" id="IPR029063">
    <property type="entry name" value="SAM-dependent_MTases_sf"/>
</dbReference>
<dbReference type="InterPro" id="IPR050714">
    <property type="entry name" value="Cobalamin_biosynth_MTase"/>
</dbReference>
<name>A0ABR6TJ92_9FIRM</name>
<evidence type="ECO:0000259" key="6">
    <source>
        <dbReference type="Pfam" id="PF08123"/>
    </source>
</evidence>
<comment type="pathway">
    <text evidence="1">Cofactor biosynthesis; adenosylcobalamin biosynthesis.</text>
</comment>
<evidence type="ECO:0000256" key="3">
    <source>
        <dbReference type="ARBA" id="ARBA00022603"/>
    </source>
</evidence>
<dbReference type="RefSeq" id="WP_185623337.1">
    <property type="nucleotide sequence ID" value="NZ_JABGBW010000001.1"/>
</dbReference>
<comment type="caution">
    <text evidence="7">The sequence shown here is derived from an EMBL/GenBank/DDBJ whole genome shotgun (WGS) entry which is preliminary data.</text>
</comment>
<evidence type="ECO:0000313" key="7">
    <source>
        <dbReference type="EMBL" id="MBC2575303.1"/>
    </source>
</evidence>
<protein>
    <submittedName>
        <fullName evidence="7">Decarboxylating cobalt-precorrin-6B (C(15))-methyltransferase</fullName>
    </submittedName>
</protein>
<dbReference type="NCBIfam" id="NF006138">
    <property type="entry name" value="PRK08287.1"/>
    <property type="match status" value="1"/>
</dbReference>
<proteinExistence type="predicted"/>
<dbReference type="PANTHER" id="PTHR43182:SF1">
    <property type="entry name" value="COBALT-PRECORRIN-7 C(5)-METHYLTRANSFERASE"/>
    <property type="match status" value="1"/>
</dbReference>
<keyword evidence="5" id="KW-0949">S-adenosyl-L-methionine</keyword>
<dbReference type="SUPFAM" id="SSF53335">
    <property type="entry name" value="S-adenosyl-L-methionine-dependent methyltransferases"/>
    <property type="match status" value="1"/>
</dbReference>
<dbReference type="InterPro" id="IPR014008">
    <property type="entry name" value="Cbl_synth_MTase_CbiT"/>
</dbReference>
<feature type="domain" description="DOT1" evidence="6">
    <location>
        <begin position="23"/>
        <end position="95"/>
    </location>
</feature>
<dbReference type="Pfam" id="PF08123">
    <property type="entry name" value="DOT1"/>
    <property type="match status" value="1"/>
</dbReference>
<organism evidence="7 8">
    <name type="scientific">Peptostreptococcus canis</name>
    <dbReference type="NCBI Taxonomy" id="1159213"/>
    <lineage>
        <taxon>Bacteria</taxon>
        <taxon>Bacillati</taxon>
        <taxon>Bacillota</taxon>
        <taxon>Clostridia</taxon>
        <taxon>Peptostreptococcales</taxon>
        <taxon>Peptostreptococcaceae</taxon>
        <taxon>Peptostreptococcus</taxon>
    </lineage>
</organism>
<dbReference type="Proteomes" id="UP000713904">
    <property type="component" value="Unassembled WGS sequence"/>
</dbReference>
<keyword evidence="2" id="KW-0169">Cobalamin biosynthesis</keyword>
<keyword evidence="8" id="KW-1185">Reference proteome</keyword>
<sequence length="185" mass="20778">MKNSDFITGKAPITKEEVRAISVSKMNLENAKLFVDIGSGTGSITVEVANKFQNISVISVEMEKSAYELTRKNIEKFKLTNVKQIYGEAPGFIKMNEKADAVFIGGSKDNLSDILEWTYENLVDEGVLVANFILLDNFYECKKKLEEIGFRDIEMIQISISKMEKLGKGSYFKPLNPVFVISAKK</sequence>
<reference evidence="7 8" key="1">
    <citation type="submission" date="2020-05" db="EMBL/GenBank/DDBJ databases">
        <title>Draft genome of xy-202 and genomic insight in genome of the genus Peptostreptococcus.</title>
        <authorList>
            <person name="Zhang Z."/>
        </authorList>
    </citation>
    <scope>NUCLEOTIDE SEQUENCE [LARGE SCALE GENOMIC DNA]</scope>
    <source>
        <strain evidence="7 8">DSM 27025</strain>
    </source>
</reference>
<accession>A0ABR6TJ92</accession>
<evidence type="ECO:0000256" key="1">
    <source>
        <dbReference type="ARBA" id="ARBA00004953"/>
    </source>
</evidence>
<dbReference type="Gene3D" id="3.40.50.150">
    <property type="entry name" value="Vaccinia Virus protein VP39"/>
    <property type="match status" value="1"/>
</dbReference>
<dbReference type="CDD" id="cd02440">
    <property type="entry name" value="AdoMet_MTases"/>
    <property type="match status" value="1"/>
</dbReference>
<keyword evidence="3" id="KW-0489">Methyltransferase</keyword>
<dbReference type="NCBIfam" id="TIGR02469">
    <property type="entry name" value="CbiT"/>
    <property type="match status" value="1"/>
</dbReference>
<gene>
    <name evidence="7" type="ORF">HLB29_01220</name>
</gene>
<evidence type="ECO:0000256" key="2">
    <source>
        <dbReference type="ARBA" id="ARBA00022573"/>
    </source>
</evidence>